<accession>A0ABY5I0K8</accession>
<keyword evidence="4" id="KW-1185">Reference proteome</keyword>
<evidence type="ECO:0000256" key="1">
    <source>
        <dbReference type="ARBA" id="ARBA00022884"/>
    </source>
</evidence>
<dbReference type="EMBL" id="CP101620">
    <property type="protein sequence ID" value="UTY38884.1"/>
    <property type="molecule type" value="Genomic_DNA"/>
</dbReference>
<dbReference type="Gene3D" id="1.10.940.10">
    <property type="entry name" value="NusB-like"/>
    <property type="match status" value="1"/>
</dbReference>
<dbReference type="SUPFAM" id="SSF48013">
    <property type="entry name" value="NusB-like"/>
    <property type="match status" value="1"/>
</dbReference>
<dbReference type="InterPro" id="IPR035926">
    <property type="entry name" value="NusB-like_sf"/>
</dbReference>
<evidence type="ECO:0000313" key="4">
    <source>
        <dbReference type="Proteomes" id="UP001060112"/>
    </source>
</evidence>
<dbReference type="InterPro" id="IPR006027">
    <property type="entry name" value="NusB_RsmB_TIM44"/>
</dbReference>
<gene>
    <name evidence="3" type="ORF">NMU03_15030</name>
</gene>
<dbReference type="Pfam" id="PF01029">
    <property type="entry name" value="NusB"/>
    <property type="match status" value="1"/>
</dbReference>
<reference evidence="3" key="1">
    <citation type="submission" date="2022-07" db="EMBL/GenBank/DDBJ databases">
        <title>Faecal culturing of patients with breast cancer.</title>
        <authorList>
            <person name="Teng N.M.Y."/>
            <person name="Kiu R."/>
            <person name="Evans R."/>
            <person name="Baker D.J."/>
            <person name="Zenner C."/>
            <person name="Robinson S.D."/>
            <person name="Hall L.J."/>
        </authorList>
    </citation>
    <scope>NUCLEOTIDE SEQUENCE</scope>
    <source>
        <strain evidence="3">LH1062</strain>
    </source>
</reference>
<keyword evidence="1" id="KW-0694">RNA-binding</keyword>
<protein>
    <recommendedName>
        <fullName evidence="2">NusB/RsmB/TIM44 domain-containing protein</fullName>
    </recommendedName>
</protein>
<feature type="domain" description="NusB/RsmB/TIM44" evidence="2">
    <location>
        <begin position="2"/>
        <end position="104"/>
    </location>
</feature>
<name>A0ABY5I0K8_9FIRM</name>
<proteinExistence type="predicted"/>
<evidence type="ECO:0000259" key="2">
    <source>
        <dbReference type="Pfam" id="PF01029"/>
    </source>
</evidence>
<organism evidence="3 4">
    <name type="scientific">Allocoprobacillus halotolerans</name>
    <dbReference type="NCBI Taxonomy" id="2944914"/>
    <lineage>
        <taxon>Bacteria</taxon>
        <taxon>Bacillati</taxon>
        <taxon>Bacillota</taxon>
        <taxon>Erysipelotrichia</taxon>
        <taxon>Erysipelotrichales</taxon>
        <taxon>Erysipelotrichaceae</taxon>
        <taxon>Allocoprobacillus</taxon>
    </lineage>
</organism>
<evidence type="ECO:0000313" key="3">
    <source>
        <dbReference type="EMBL" id="UTY38884.1"/>
    </source>
</evidence>
<dbReference type="Proteomes" id="UP001060112">
    <property type="component" value="Chromosome"/>
</dbReference>
<sequence>MERQLVLEILLKFKQEQSYLNLTINQYFKRYSLTRQQKDFITRVVYGTVQNMLLLEYILKPHLHMRVKAFEKMLLLMSIYQHEMMDNIPDYAIINEAVELAKKKKE</sequence>
<dbReference type="RefSeq" id="WP_290139582.1">
    <property type="nucleotide sequence ID" value="NZ_CP101620.1"/>
</dbReference>